<feature type="transmembrane region" description="Helical" evidence="7">
    <location>
        <begin position="241"/>
        <end position="260"/>
    </location>
</feature>
<comment type="subcellular location">
    <subcellularLocation>
        <location evidence="1">Cell membrane</location>
        <topology evidence="1">Multi-pass membrane protein</topology>
    </subcellularLocation>
</comment>
<feature type="transmembrane region" description="Helical" evidence="7">
    <location>
        <begin position="38"/>
        <end position="57"/>
    </location>
</feature>
<evidence type="ECO:0000256" key="5">
    <source>
        <dbReference type="ARBA" id="ARBA00023136"/>
    </source>
</evidence>
<evidence type="ECO:0000259" key="8">
    <source>
        <dbReference type="PROSITE" id="PS50850"/>
    </source>
</evidence>
<feature type="transmembrane region" description="Helical" evidence="7">
    <location>
        <begin position="212"/>
        <end position="235"/>
    </location>
</feature>
<evidence type="ECO:0000313" key="10">
    <source>
        <dbReference type="Proteomes" id="UP000248889"/>
    </source>
</evidence>
<evidence type="ECO:0000256" key="7">
    <source>
        <dbReference type="SAM" id="Phobius"/>
    </source>
</evidence>
<keyword evidence="5 7" id="KW-0472">Membrane</keyword>
<dbReference type="PANTHER" id="PTHR23513">
    <property type="entry name" value="INTEGRAL MEMBRANE EFFLUX PROTEIN-RELATED"/>
    <property type="match status" value="1"/>
</dbReference>
<evidence type="ECO:0000256" key="6">
    <source>
        <dbReference type="SAM" id="MobiDB-lite"/>
    </source>
</evidence>
<dbReference type="InterPro" id="IPR020846">
    <property type="entry name" value="MFS_dom"/>
</dbReference>
<dbReference type="PRINTS" id="PR01988">
    <property type="entry name" value="EXPORTERBACE"/>
</dbReference>
<dbReference type="AlphaFoldDB" id="A0A2X0K8I0"/>
<evidence type="ECO:0000256" key="1">
    <source>
        <dbReference type="ARBA" id="ARBA00004651"/>
    </source>
</evidence>
<dbReference type="InterPro" id="IPR011701">
    <property type="entry name" value="MFS"/>
</dbReference>
<proteinExistence type="predicted"/>
<dbReference type="Proteomes" id="UP000248889">
    <property type="component" value="Unassembled WGS sequence"/>
</dbReference>
<dbReference type="Gene3D" id="1.20.1250.20">
    <property type="entry name" value="MFS general substrate transporter like domains"/>
    <property type="match status" value="1"/>
</dbReference>
<dbReference type="EMBL" id="QKYN01000039">
    <property type="protein sequence ID" value="RAG85595.1"/>
    <property type="molecule type" value="Genomic_DNA"/>
</dbReference>
<reference evidence="9 10" key="1">
    <citation type="submission" date="2018-06" db="EMBL/GenBank/DDBJ databases">
        <title>Streptacidiphilus pinicola sp. nov., isolated from pine grove soil.</title>
        <authorList>
            <person name="Roh S.G."/>
            <person name="Park S."/>
            <person name="Kim M.-K."/>
            <person name="Yun B.-R."/>
            <person name="Park J."/>
            <person name="Kim M.J."/>
            <person name="Kim Y.S."/>
            <person name="Kim S.B."/>
        </authorList>
    </citation>
    <scope>NUCLEOTIDE SEQUENCE [LARGE SCALE GENOMIC DNA]</scope>
    <source>
        <strain evidence="9 10">MMS16-CNU450</strain>
    </source>
</reference>
<dbReference type="SUPFAM" id="SSF103473">
    <property type="entry name" value="MFS general substrate transporter"/>
    <property type="match status" value="1"/>
</dbReference>
<name>A0A2X0K8I0_9ACTN</name>
<evidence type="ECO:0000256" key="4">
    <source>
        <dbReference type="ARBA" id="ARBA00022989"/>
    </source>
</evidence>
<accession>A0A2X0K8I0</accession>
<dbReference type="CDD" id="cd06173">
    <property type="entry name" value="MFS_MefA_like"/>
    <property type="match status" value="1"/>
</dbReference>
<dbReference type="GO" id="GO:0022857">
    <property type="term" value="F:transmembrane transporter activity"/>
    <property type="evidence" value="ECO:0007669"/>
    <property type="project" value="InterPro"/>
</dbReference>
<feature type="transmembrane region" description="Helical" evidence="7">
    <location>
        <begin position="146"/>
        <end position="175"/>
    </location>
</feature>
<feature type="transmembrane region" description="Helical" evidence="7">
    <location>
        <begin position="295"/>
        <end position="319"/>
    </location>
</feature>
<dbReference type="PROSITE" id="PS50850">
    <property type="entry name" value="MFS"/>
    <property type="match status" value="1"/>
</dbReference>
<dbReference type="InterPro" id="IPR022324">
    <property type="entry name" value="Bacilysin_exporter_BacE_put"/>
</dbReference>
<feature type="transmembrane region" description="Helical" evidence="7">
    <location>
        <begin position="63"/>
        <end position="83"/>
    </location>
</feature>
<feature type="transmembrane region" description="Helical" evidence="7">
    <location>
        <begin position="272"/>
        <end position="289"/>
    </location>
</feature>
<keyword evidence="10" id="KW-1185">Reference proteome</keyword>
<evidence type="ECO:0000313" key="9">
    <source>
        <dbReference type="EMBL" id="RAG85595.1"/>
    </source>
</evidence>
<evidence type="ECO:0000256" key="2">
    <source>
        <dbReference type="ARBA" id="ARBA00022475"/>
    </source>
</evidence>
<dbReference type="InterPro" id="IPR036259">
    <property type="entry name" value="MFS_trans_sf"/>
</dbReference>
<feature type="transmembrane region" description="Helical" evidence="7">
    <location>
        <begin position="331"/>
        <end position="354"/>
    </location>
</feature>
<dbReference type="PANTHER" id="PTHR23513:SF6">
    <property type="entry name" value="MAJOR FACILITATOR SUPERFAMILY ASSOCIATED DOMAIN-CONTAINING PROTEIN"/>
    <property type="match status" value="1"/>
</dbReference>
<dbReference type="GO" id="GO:0005886">
    <property type="term" value="C:plasma membrane"/>
    <property type="evidence" value="ECO:0007669"/>
    <property type="project" value="UniProtKB-SubCell"/>
</dbReference>
<evidence type="ECO:0000256" key="3">
    <source>
        <dbReference type="ARBA" id="ARBA00022692"/>
    </source>
</evidence>
<comment type="caution">
    <text evidence="9">The sequence shown here is derived from an EMBL/GenBank/DDBJ whole genome shotgun (WGS) entry which is preliminary data.</text>
</comment>
<feature type="transmembrane region" description="Helical" evidence="7">
    <location>
        <begin position="6"/>
        <end position="26"/>
    </location>
</feature>
<protein>
    <submittedName>
        <fullName evidence="9">MFS transporter</fullName>
    </submittedName>
</protein>
<keyword evidence="2" id="KW-1003">Cell membrane</keyword>
<keyword evidence="3 7" id="KW-0812">Transmembrane</keyword>
<organism evidence="9 10">
    <name type="scientific">Streptacidiphilus pinicola</name>
    <dbReference type="NCBI Taxonomy" id="2219663"/>
    <lineage>
        <taxon>Bacteria</taxon>
        <taxon>Bacillati</taxon>
        <taxon>Actinomycetota</taxon>
        <taxon>Actinomycetes</taxon>
        <taxon>Kitasatosporales</taxon>
        <taxon>Streptomycetaceae</taxon>
        <taxon>Streptacidiphilus</taxon>
    </lineage>
</organism>
<feature type="domain" description="Major facilitator superfamily (MFS) profile" evidence="8">
    <location>
        <begin position="1"/>
        <end position="383"/>
    </location>
</feature>
<feature type="transmembrane region" description="Helical" evidence="7">
    <location>
        <begin position="360"/>
        <end position="377"/>
    </location>
</feature>
<gene>
    <name evidence="9" type="ORF">DN069_10780</name>
</gene>
<sequence length="404" mass="41447">MRLYFLGTTLSTVGDYALWLAAGVWVKELTGSTAQAGLCMLALILGTLLSPVAGYVADSMRRKPLLLATNAVTGLLVLALTQVHGAGDVWLIYAVMFVNGLAVSLTDSATTALLPRLVAPEQLGAANGLTQALTQGQRLITPALGIGLLAAFGGGVVAAIDAASFAVGFLCWAFIKVDDPRPRPTELNWRQETTAGFGFLLRTPSLRQLTGAMVLGLFVIGMFETLSLAVTTVGLHRAPTWVGVLVTVMGVSGILSGLLAGRLLTPLGAGRLTALGLALFGVGALGMAVPMTAVVVAAALLFGFGLPCIIVGAITALQLTTPNELLGRVSGARAFAITAGQALGMAAGSALISVVFYRDIAYAAAALLTLSALYLFTRREQHPAGAPASAEETAEQETAAETAA</sequence>
<dbReference type="Pfam" id="PF07690">
    <property type="entry name" value="MFS_1"/>
    <property type="match status" value="1"/>
</dbReference>
<feature type="region of interest" description="Disordered" evidence="6">
    <location>
        <begin position="385"/>
        <end position="404"/>
    </location>
</feature>
<keyword evidence="4 7" id="KW-1133">Transmembrane helix</keyword>
<feature type="compositionally biased region" description="Low complexity" evidence="6">
    <location>
        <begin position="386"/>
        <end position="404"/>
    </location>
</feature>